<comment type="caution">
    <text evidence="1">The sequence shown here is derived from an EMBL/GenBank/DDBJ whole genome shotgun (WGS) entry which is preliminary data.</text>
</comment>
<keyword evidence="2" id="KW-1185">Reference proteome</keyword>
<dbReference type="EMBL" id="VORU01000047">
    <property type="protein sequence ID" value="TXD67707.1"/>
    <property type="molecule type" value="Genomic_DNA"/>
</dbReference>
<name>A0A5C6YKL1_9FLAO</name>
<accession>A0A5C6YKL1</accession>
<dbReference type="Proteomes" id="UP000321945">
    <property type="component" value="Unassembled WGS sequence"/>
</dbReference>
<organism evidence="1 2">
    <name type="scientific">Aequorivita lipolytica</name>
    <dbReference type="NCBI Taxonomy" id="153267"/>
    <lineage>
        <taxon>Bacteria</taxon>
        <taxon>Pseudomonadati</taxon>
        <taxon>Bacteroidota</taxon>
        <taxon>Flavobacteriia</taxon>
        <taxon>Flavobacteriales</taxon>
        <taxon>Flavobacteriaceae</taxon>
        <taxon>Aequorivita</taxon>
    </lineage>
</organism>
<evidence type="ECO:0000313" key="1">
    <source>
        <dbReference type="EMBL" id="TXD67707.1"/>
    </source>
</evidence>
<dbReference type="RefSeq" id="WP_111817171.1">
    <property type="nucleotide sequence ID" value="NZ_CBCRZQ010000038.1"/>
</dbReference>
<sequence>MKTRFLGGESQNPHKSSCLFPDDSRMSNWTDIFLAGVYLRKCRRGFWASVDGSRLFANGSRMNGWMKIFWQVFICGRSKTVFSAGIKFVFYQQSSAEMENLPLTLCISNSGYVLDPKIIL</sequence>
<evidence type="ECO:0000313" key="2">
    <source>
        <dbReference type="Proteomes" id="UP000321945"/>
    </source>
</evidence>
<gene>
    <name evidence="1" type="ORF">ESV24_15215</name>
</gene>
<dbReference type="AlphaFoldDB" id="A0A5C6YKL1"/>
<reference evidence="1 2" key="1">
    <citation type="submission" date="2019-08" db="EMBL/GenBank/DDBJ databases">
        <title>Genome of Aequorivita lipolytica Y10-2 (type strain).</title>
        <authorList>
            <person name="Bowman J.P."/>
        </authorList>
    </citation>
    <scope>NUCLEOTIDE SEQUENCE [LARGE SCALE GENOMIC DNA]</scope>
    <source>
        <strain evidence="1 2">Y10-2</strain>
    </source>
</reference>
<protein>
    <submittedName>
        <fullName evidence="1">Uncharacterized protein</fullName>
    </submittedName>
</protein>
<proteinExistence type="predicted"/>